<evidence type="ECO:0000256" key="1">
    <source>
        <dbReference type="ARBA" id="ARBA00001911"/>
    </source>
</evidence>
<dbReference type="Proteomes" id="UP000325780">
    <property type="component" value="Unassembled WGS sequence"/>
</dbReference>
<organism evidence="5 6">
    <name type="scientific">Aspergillus avenaceus</name>
    <dbReference type="NCBI Taxonomy" id="36643"/>
    <lineage>
        <taxon>Eukaryota</taxon>
        <taxon>Fungi</taxon>
        <taxon>Dikarya</taxon>
        <taxon>Ascomycota</taxon>
        <taxon>Pezizomycotina</taxon>
        <taxon>Eurotiomycetes</taxon>
        <taxon>Eurotiomycetidae</taxon>
        <taxon>Eurotiales</taxon>
        <taxon>Aspergillaceae</taxon>
        <taxon>Aspergillus</taxon>
        <taxon>Aspergillus subgen. Circumdati</taxon>
    </lineage>
</organism>
<evidence type="ECO:0000256" key="3">
    <source>
        <dbReference type="ARBA" id="ARBA00034551"/>
    </source>
</evidence>
<evidence type="ECO:0000256" key="2">
    <source>
        <dbReference type="ARBA" id="ARBA00013293"/>
    </source>
</evidence>
<dbReference type="AlphaFoldDB" id="A0A5N6TTC5"/>
<dbReference type="InterPro" id="IPR036188">
    <property type="entry name" value="FAD/NAD-bd_sf"/>
</dbReference>
<dbReference type="Gene3D" id="3.50.50.60">
    <property type="entry name" value="FAD/NAD(P)-binding domain"/>
    <property type="match status" value="1"/>
</dbReference>
<reference evidence="5 6" key="1">
    <citation type="submission" date="2019-04" db="EMBL/GenBank/DDBJ databases">
        <title>Friends and foes A comparative genomics study of 23 Aspergillus species from section Flavi.</title>
        <authorList>
            <consortium name="DOE Joint Genome Institute"/>
            <person name="Kjaerbolling I."/>
            <person name="Vesth T."/>
            <person name="Frisvad J.C."/>
            <person name="Nybo J.L."/>
            <person name="Theobald S."/>
            <person name="Kildgaard S."/>
            <person name="Isbrandt T."/>
            <person name="Kuo A."/>
            <person name="Sato A."/>
            <person name="Lyhne E.K."/>
            <person name="Kogle M.E."/>
            <person name="Wiebenga A."/>
            <person name="Kun R.S."/>
            <person name="Lubbers R.J."/>
            <person name="Makela M.R."/>
            <person name="Barry K."/>
            <person name="Chovatia M."/>
            <person name="Clum A."/>
            <person name="Daum C."/>
            <person name="Haridas S."/>
            <person name="He G."/>
            <person name="LaButti K."/>
            <person name="Lipzen A."/>
            <person name="Mondo S."/>
            <person name="Riley R."/>
            <person name="Salamov A."/>
            <person name="Simmons B.A."/>
            <person name="Magnuson J.K."/>
            <person name="Henrissat B."/>
            <person name="Mortensen U.H."/>
            <person name="Larsen T.O."/>
            <person name="Devries R.P."/>
            <person name="Grigoriev I.V."/>
            <person name="Machida M."/>
            <person name="Baker S.E."/>
            <person name="Andersen M.R."/>
        </authorList>
    </citation>
    <scope>NUCLEOTIDE SEQUENCE [LARGE SCALE GENOMIC DNA]</scope>
    <source>
        <strain evidence="5 6">IBT 18842</strain>
    </source>
</reference>
<protein>
    <recommendedName>
        <fullName evidence="2">Phytoene desaturase</fullName>
    </recommendedName>
    <alternativeName>
        <fullName evidence="3">Phytoene desaturase (3,4-didehydrolycopene-forming)</fullName>
    </alternativeName>
</protein>
<proteinExistence type="predicted"/>
<feature type="domain" description="Amine oxidase" evidence="4">
    <location>
        <begin position="67"/>
        <end position="303"/>
    </location>
</feature>
<evidence type="ECO:0000259" key="4">
    <source>
        <dbReference type="Pfam" id="PF01593"/>
    </source>
</evidence>
<accession>A0A5N6TTC5</accession>
<dbReference type="SUPFAM" id="SSF51905">
    <property type="entry name" value="FAD/NAD(P)-binding domain"/>
    <property type="match status" value="1"/>
</dbReference>
<dbReference type="EMBL" id="ML742119">
    <property type="protein sequence ID" value="KAE8149550.1"/>
    <property type="molecule type" value="Genomic_DNA"/>
</dbReference>
<dbReference type="InterPro" id="IPR002937">
    <property type="entry name" value="Amino_oxidase"/>
</dbReference>
<dbReference type="Pfam" id="PF01593">
    <property type="entry name" value="Amino_oxidase"/>
    <property type="match status" value="1"/>
</dbReference>
<dbReference type="OrthoDB" id="7777654at2759"/>
<comment type="cofactor">
    <cofactor evidence="1">
        <name>NAD(+)</name>
        <dbReference type="ChEBI" id="CHEBI:57540"/>
    </cofactor>
</comment>
<name>A0A5N6TTC5_ASPAV</name>
<evidence type="ECO:0000313" key="6">
    <source>
        <dbReference type="Proteomes" id="UP000325780"/>
    </source>
</evidence>
<keyword evidence="6" id="KW-1185">Reference proteome</keyword>
<dbReference type="PROSITE" id="PS00982">
    <property type="entry name" value="PHYTOENE_DH"/>
    <property type="match status" value="1"/>
</dbReference>
<dbReference type="PANTHER" id="PTHR43734">
    <property type="entry name" value="PHYTOENE DESATURASE"/>
    <property type="match status" value="1"/>
</dbReference>
<evidence type="ECO:0000313" key="5">
    <source>
        <dbReference type="EMBL" id="KAE8149550.1"/>
    </source>
</evidence>
<dbReference type="PANTHER" id="PTHR43734:SF1">
    <property type="entry name" value="PHYTOENE DESATURASE"/>
    <property type="match status" value="1"/>
</dbReference>
<sequence>MLRVDVLKSIVSLHPWESTYSRASRYFLSEKMRRVWTFATMYLGMSPYAAPSTYSLLQYIETVDGICPVESILLSDTGSATGVRLASGTELHADTVVINADLVYAYNELLPPSPQSRKLKQRPASCSSISFFWGFSESLPYLQTHNVFLADEYRESFDAIFAHHQIPNDPSFYVNVPSRIDSSAAPCDKETVVVLVPVGHLTPTQTEEEWNDLVTRTRDKVLNIIESRTGLHSLRSKIVHEIVHTPVTWEKRFNLDRGAILGLSHSFFNVLCFRPQMKHPRIGGLYFVGASTHPGTGVPVCLAGSKLVTRLIVQDWNSTGSRMFLYLHLTIG</sequence>
<dbReference type="GO" id="GO:0016491">
    <property type="term" value="F:oxidoreductase activity"/>
    <property type="evidence" value="ECO:0007669"/>
    <property type="project" value="InterPro"/>
</dbReference>
<gene>
    <name evidence="5" type="ORF">BDV25DRAFT_130257</name>
</gene>
<dbReference type="InterPro" id="IPR008150">
    <property type="entry name" value="Phytoene_DH_bac_CS"/>
</dbReference>